<proteinExistence type="predicted"/>
<organism evidence="1">
    <name type="scientific">marine metagenome</name>
    <dbReference type="NCBI Taxonomy" id="408172"/>
    <lineage>
        <taxon>unclassified sequences</taxon>
        <taxon>metagenomes</taxon>
        <taxon>ecological metagenomes</taxon>
    </lineage>
</organism>
<evidence type="ECO:0008006" key="2">
    <source>
        <dbReference type="Google" id="ProtNLM"/>
    </source>
</evidence>
<name>A0A383AXA1_9ZZZZ</name>
<dbReference type="EMBL" id="UINC01195555">
    <property type="protein sequence ID" value="SVE12170.1"/>
    <property type="molecule type" value="Genomic_DNA"/>
</dbReference>
<protein>
    <recommendedName>
        <fullName evidence="2">Xylose isomerase-like TIM barrel domain-containing protein</fullName>
    </recommendedName>
</protein>
<dbReference type="AlphaFoldDB" id="A0A383AXA1"/>
<feature type="non-terminal residue" evidence="1">
    <location>
        <position position="66"/>
    </location>
</feature>
<dbReference type="InterPro" id="IPR036237">
    <property type="entry name" value="Xyl_isomerase-like_sf"/>
</dbReference>
<sequence length="66" mass="7210">MSAIRQSVCFNPFNRDDITPKQLIAAAAKIGYNSLEMAPQEHWPLIKDHGLDIAIVIGHASLPDGL</sequence>
<gene>
    <name evidence="1" type="ORF">METZ01_LOCUS465024</name>
</gene>
<reference evidence="1" key="1">
    <citation type="submission" date="2018-05" db="EMBL/GenBank/DDBJ databases">
        <authorList>
            <person name="Lanie J.A."/>
            <person name="Ng W.-L."/>
            <person name="Kazmierczak K.M."/>
            <person name="Andrzejewski T.M."/>
            <person name="Davidsen T.M."/>
            <person name="Wayne K.J."/>
            <person name="Tettelin H."/>
            <person name="Glass J.I."/>
            <person name="Rusch D."/>
            <person name="Podicherti R."/>
            <person name="Tsui H.-C.T."/>
            <person name="Winkler M.E."/>
        </authorList>
    </citation>
    <scope>NUCLEOTIDE SEQUENCE</scope>
</reference>
<evidence type="ECO:0000313" key="1">
    <source>
        <dbReference type="EMBL" id="SVE12170.1"/>
    </source>
</evidence>
<accession>A0A383AXA1</accession>
<dbReference type="SUPFAM" id="SSF51658">
    <property type="entry name" value="Xylose isomerase-like"/>
    <property type="match status" value="1"/>
</dbReference>